<keyword evidence="4" id="KW-1185">Reference proteome</keyword>
<dbReference type="CDD" id="cd05155">
    <property type="entry name" value="APH_ChoK_like_1"/>
    <property type="match status" value="1"/>
</dbReference>
<reference evidence="4" key="1">
    <citation type="journal article" date="2019" name="Int. J. Syst. Evol. Microbiol.">
        <title>The Global Catalogue of Microorganisms (GCM) 10K type strain sequencing project: providing services to taxonomists for standard genome sequencing and annotation.</title>
        <authorList>
            <consortium name="The Broad Institute Genomics Platform"/>
            <consortium name="The Broad Institute Genome Sequencing Center for Infectious Disease"/>
            <person name="Wu L."/>
            <person name="Ma J."/>
        </authorList>
    </citation>
    <scope>NUCLEOTIDE SEQUENCE [LARGE SCALE GENOMIC DNA]</scope>
    <source>
        <strain evidence="4">CGMCC 1.12477</strain>
    </source>
</reference>
<dbReference type="EC" id="2.7.-.-" evidence="3"/>
<gene>
    <name evidence="3" type="ORF">ACFSDE_18795</name>
</gene>
<name>A0ABW4TSB3_9ACTN</name>
<dbReference type="InterPro" id="IPR002575">
    <property type="entry name" value="Aminoglycoside_PTrfase"/>
</dbReference>
<sequence>MTTRMHDDQVDPTPDDVRRLLSAQHPQWSGLPVTRVAESGTDHALFRLGDDLVARLPVIAWADGQATAEAACWPPLAPHLPVAVPVPLALGVPDDGYPFAWSVNPWLPGGRPDASTDRMVLARDLAGFVGALRGCDATAAPPATSRGLPLDRPERDAATRRSLARSGDVVDATAALAAWEEARRAPVWPGPPTWLHGDLTAGNLLVVDGRLSAVIDAAPVAGDPAVELAACFQLFGPADRALVRETLGTDDAEWARARGWAVSIAAMEIAYYRETRPELAERSIRSIEAVLSE</sequence>
<protein>
    <submittedName>
        <fullName evidence="3">Aminoglycoside phosphotransferase family protein</fullName>
        <ecNumber evidence="3">2.7.-.-</ecNumber>
    </submittedName>
</protein>
<evidence type="ECO:0000256" key="1">
    <source>
        <dbReference type="SAM" id="MobiDB-lite"/>
    </source>
</evidence>
<evidence type="ECO:0000259" key="2">
    <source>
        <dbReference type="Pfam" id="PF01636"/>
    </source>
</evidence>
<keyword evidence="3" id="KW-0808">Transferase</keyword>
<dbReference type="SUPFAM" id="SSF56112">
    <property type="entry name" value="Protein kinase-like (PK-like)"/>
    <property type="match status" value="1"/>
</dbReference>
<comment type="caution">
    <text evidence="3">The sequence shown here is derived from an EMBL/GenBank/DDBJ whole genome shotgun (WGS) entry which is preliminary data.</text>
</comment>
<dbReference type="Gene3D" id="3.30.200.20">
    <property type="entry name" value="Phosphorylase Kinase, domain 1"/>
    <property type="match status" value="1"/>
</dbReference>
<dbReference type="EMBL" id="JBHUGD010000004">
    <property type="protein sequence ID" value="MFD1948858.1"/>
    <property type="molecule type" value="Genomic_DNA"/>
</dbReference>
<proteinExistence type="predicted"/>
<dbReference type="InterPro" id="IPR051678">
    <property type="entry name" value="AGP_Transferase"/>
</dbReference>
<dbReference type="PANTHER" id="PTHR21310">
    <property type="entry name" value="AMINOGLYCOSIDE PHOSPHOTRANSFERASE-RELATED-RELATED"/>
    <property type="match status" value="1"/>
</dbReference>
<dbReference type="GO" id="GO:0016740">
    <property type="term" value="F:transferase activity"/>
    <property type="evidence" value="ECO:0007669"/>
    <property type="project" value="UniProtKB-KW"/>
</dbReference>
<accession>A0ABW4TSB3</accession>
<feature type="compositionally biased region" description="Basic and acidic residues" evidence="1">
    <location>
        <begin position="149"/>
        <end position="159"/>
    </location>
</feature>
<feature type="region of interest" description="Disordered" evidence="1">
    <location>
        <begin position="140"/>
        <end position="163"/>
    </location>
</feature>
<feature type="domain" description="Aminoglycoside phosphotransferase" evidence="2">
    <location>
        <begin position="35"/>
        <end position="260"/>
    </location>
</feature>
<dbReference type="PANTHER" id="PTHR21310:SF42">
    <property type="entry name" value="BIFUNCTIONAL AAC_APH"/>
    <property type="match status" value="1"/>
</dbReference>
<dbReference type="Proteomes" id="UP001597351">
    <property type="component" value="Unassembled WGS sequence"/>
</dbReference>
<evidence type="ECO:0000313" key="3">
    <source>
        <dbReference type="EMBL" id="MFD1948858.1"/>
    </source>
</evidence>
<dbReference type="Pfam" id="PF01636">
    <property type="entry name" value="APH"/>
    <property type="match status" value="1"/>
</dbReference>
<dbReference type="RefSeq" id="WP_343921569.1">
    <property type="nucleotide sequence ID" value="NZ_BAAAJT010000003.1"/>
</dbReference>
<organism evidence="3 4">
    <name type="scientific">Nocardioides aestuarii</name>
    <dbReference type="NCBI Taxonomy" id="252231"/>
    <lineage>
        <taxon>Bacteria</taxon>
        <taxon>Bacillati</taxon>
        <taxon>Actinomycetota</taxon>
        <taxon>Actinomycetes</taxon>
        <taxon>Propionibacteriales</taxon>
        <taxon>Nocardioidaceae</taxon>
        <taxon>Nocardioides</taxon>
    </lineage>
</organism>
<evidence type="ECO:0000313" key="4">
    <source>
        <dbReference type="Proteomes" id="UP001597351"/>
    </source>
</evidence>
<dbReference type="Gene3D" id="3.90.1200.10">
    <property type="match status" value="1"/>
</dbReference>
<dbReference type="InterPro" id="IPR011009">
    <property type="entry name" value="Kinase-like_dom_sf"/>
</dbReference>